<evidence type="ECO:0000313" key="1">
    <source>
        <dbReference type="EMBL" id="KAI4352481.1"/>
    </source>
</evidence>
<gene>
    <name evidence="1" type="ORF">L6164_006731</name>
</gene>
<evidence type="ECO:0000313" key="2">
    <source>
        <dbReference type="Proteomes" id="UP000828941"/>
    </source>
</evidence>
<accession>A0ACB9PVB5</accession>
<proteinExistence type="predicted"/>
<keyword evidence="2" id="KW-1185">Reference proteome</keyword>
<reference evidence="1 2" key="1">
    <citation type="journal article" date="2022" name="DNA Res.">
        <title>Chromosomal-level genome assembly of the orchid tree Bauhinia variegata (Leguminosae; Cercidoideae) supports the allotetraploid origin hypothesis of Bauhinia.</title>
        <authorList>
            <person name="Zhong Y."/>
            <person name="Chen Y."/>
            <person name="Zheng D."/>
            <person name="Pang J."/>
            <person name="Liu Y."/>
            <person name="Luo S."/>
            <person name="Meng S."/>
            <person name="Qian L."/>
            <person name="Wei D."/>
            <person name="Dai S."/>
            <person name="Zhou R."/>
        </authorList>
    </citation>
    <scope>NUCLEOTIDE SEQUENCE [LARGE SCALE GENOMIC DNA]</scope>
    <source>
        <strain evidence="1">BV-YZ2020</strain>
    </source>
</reference>
<dbReference type="Proteomes" id="UP000828941">
    <property type="component" value="Chromosome 3"/>
</dbReference>
<organism evidence="1 2">
    <name type="scientific">Bauhinia variegata</name>
    <name type="common">Purple orchid tree</name>
    <name type="synonym">Phanera variegata</name>
    <dbReference type="NCBI Taxonomy" id="167791"/>
    <lineage>
        <taxon>Eukaryota</taxon>
        <taxon>Viridiplantae</taxon>
        <taxon>Streptophyta</taxon>
        <taxon>Embryophyta</taxon>
        <taxon>Tracheophyta</taxon>
        <taxon>Spermatophyta</taxon>
        <taxon>Magnoliopsida</taxon>
        <taxon>eudicotyledons</taxon>
        <taxon>Gunneridae</taxon>
        <taxon>Pentapetalae</taxon>
        <taxon>rosids</taxon>
        <taxon>fabids</taxon>
        <taxon>Fabales</taxon>
        <taxon>Fabaceae</taxon>
        <taxon>Cercidoideae</taxon>
        <taxon>Cercideae</taxon>
        <taxon>Bauhiniinae</taxon>
        <taxon>Bauhinia</taxon>
    </lineage>
</organism>
<name>A0ACB9PVB5_BAUVA</name>
<comment type="caution">
    <text evidence="1">The sequence shown here is derived from an EMBL/GenBank/DDBJ whole genome shotgun (WGS) entry which is preliminary data.</text>
</comment>
<sequence>MATGESIQSLIDDGLISGEDGSPTKKHQIQLSLDMPVIDTAQFAWSNMGKIFFDNLLQEIKTLKLLGEWWLCNITYDLEPEAFSISPKLLPIGPLIPNDQNATSF</sequence>
<dbReference type="EMBL" id="CM039428">
    <property type="protein sequence ID" value="KAI4352481.1"/>
    <property type="molecule type" value="Genomic_DNA"/>
</dbReference>
<protein>
    <submittedName>
        <fullName evidence="1">Uncharacterized protein</fullName>
    </submittedName>
</protein>